<dbReference type="EMBL" id="JAVDRF010000005">
    <property type="protein sequence ID" value="MDR6536847.1"/>
    <property type="molecule type" value="Genomic_DNA"/>
</dbReference>
<keyword evidence="6" id="KW-1185">Reference proteome</keyword>
<dbReference type="InterPro" id="IPR004090">
    <property type="entry name" value="Chemotax_Me-accpt_rcpt"/>
</dbReference>
<accession>A0ABU1NEG6</accession>
<keyword evidence="3" id="KW-0807">Transducer</keyword>
<dbReference type="PRINTS" id="PR00260">
    <property type="entry name" value="CHEMTRNSDUCR"/>
</dbReference>
<sequence>MQWFQQLRVGVKLILAFLLVAALGAVVSALGILQMSRINASTGRLYHHEMRTLEAAQAANLHLLYASRAQMSLLSASTKGERNAGVAELRKAGAALGERMAEIKPVLMESEESAKLYQRYEALVQPLRKRMGDFVELISRQSLDSSQFDGRVAEDSAQLLKDSRAVEDVLQQMVAYSDGMAKASLESAEKTFGTSRLLMLVMALAGLVASVGLGLVVARLLSRQLGGEPAYAADVVGRIADGDLTVGVEAHKAGQGSVLHSIKQMQDQLTEVVVKIKHSSDAIATASSEIASGNQDLSSRTEEQASSLQQTAASMEELTSTVKQNADNARQANQLALSASEVAVKGGDVVSQVVDTMASIHASSKKIVDIIGVIDGIAFQTNILALNAAVEAARAGEQGRGFAVVASEVRNLAQRSAAAAKEIKGLIDDSVGKVDAGTTLVGEAGKTMEEIVGSIRRVTDIVGEISAASHEQTQGIEQINQAITQMDQVTQQNAALVEEAAAAAQSMQEQAGSLVHAVSVFRLAA</sequence>
<dbReference type="PROSITE" id="PS50111">
    <property type="entry name" value="CHEMOTAXIS_TRANSDUC_2"/>
    <property type="match status" value="1"/>
</dbReference>
<dbReference type="InterPro" id="IPR051310">
    <property type="entry name" value="MCP_chemotaxis"/>
</dbReference>
<dbReference type="InterPro" id="IPR004089">
    <property type="entry name" value="MCPsignal_dom"/>
</dbReference>
<dbReference type="SMART" id="SM00283">
    <property type="entry name" value="MA"/>
    <property type="match status" value="1"/>
</dbReference>
<protein>
    <submittedName>
        <fullName evidence="5">Methyl-accepting chemotaxis protein</fullName>
    </submittedName>
</protein>
<comment type="caution">
    <text evidence="5">The sequence shown here is derived from an EMBL/GenBank/DDBJ whole genome shotgun (WGS) entry which is preliminary data.</text>
</comment>
<dbReference type="RefSeq" id="WP_309902255.1">
    <property type="nucleotide sequence ID" value="NZ_JAVDRF010000005.1"/>
</dbReference>
<gene>
    <name evidence="5" type="ORF">J2739_002620</name>
</gene>
<dbReference type="InterPro" id="IPR024478">
    <property type="entry name" value="HlyB_4HB_MCP"/>
</dbReference>
<dbReference type="Gene3D" id="1.10.287.950">
    <property type="entry name" value="Methyl-accepting chemotaxis protein"/>
    <property type="match status" value="1"/>
</dbReference>
<dbReference type="PANTHER" id="PTHR43531:SF14">
    <property type="entry name" value="METHYL-ACCEPTING CHEMOTAXIS PROTEIN I-RELATED"/>
    <property type="match status" value="1"/>
</dbReference>
<organism evidence="5 6">
    <name type="scientific">Variovorax soli</name>
    <dbReference type="NCBI Taxonomy" id="376815"/>
    <lineage>
        <taxon>Bacteria</taxon>
        <taxon>Pseudomonadati</taxon>
        <taxon>Pseudomonadota</taxon>
        <taxon>Betaproteobacteria</taxon>
        <taxon>Burkholderiales</taxon>
        <taxon>Comamonadaceae</taxon>
        <taxon>Variovorax</taxon>
    </lineage>
</organism>
<dbReference type="Pfam" id="PF00015">
    <property type="entry name" value="MCPsignal"/>
    <property type="match status" value="1"/>
</dbReference>
<dbReference type="SUPFAM" id="SSF58104">
    <property type="entry name" value="Methyl-accepting chemotaxis protein (MCP) signaling domain"/>
    <property type="match status" value="1"/>
</dbReference>
<evidence type="ECO:0000256" key="2">
    <source>
        <dbReference type="ARBA" id="ARBA00029447"/>
    </source>
</evidence>
<feature type="domain" description="Methyl-accepting transducer" evidence="4">
    <location>
        <begin position="279"/>
        <end position="508"/>
    </location>
</feature>
<evidence type="ECO:0000256" key="3">
    <source>
        <dbReference type="PROSITE-ProRule" id="PRU00284"/>
    </source>
</evidence>
<dbReference type="PANTHER" id="PTHR43531">
    <property type="entry name" value="PROTEIN ICFG"/>
    <property type="match status" value="1"/>
</dbReference>
<proteinExistence type="inferred from homology"/>
<dbReference type="Pfam" id="PF12729">
    <property type="entry name" value="4HB_MCP_1"/>
    <property type="match status" value="1"/>
</dbReference>
<comment type="similarity">
    <text evidence="2">Belongs to the methyl-accepting chemotaxis (MCP) protein family.</text>
</comment>
<evidence type="ECO:0000259" key="4">
    <source>
        <dbReference type="PROSITE" id="PS50111"/>
    </source>
</evidence>
<dbReference type="Proteomes" id="UP001184230">
    <property type="component" value="Unassembled WGS sequence"/>
</dbReference>
<keyword evidence="1" id="KW-0488">Methylation</keyword>
<dbReference type="CDD" id="cd11386">
    <property type="entry name" value="MCP_signal"/>
    <property type="match status" value="1"/>
</dbReference>
<evidence type="ECO:0000313" key="6">
    <source>
        <dbReference type="Proteomes" id="UP001184230"/>
    </source>
</evidence>
<evidence type="ECO:0000313" key="5">
    <source>
        <dbReference type="EMBL" id="MDR6536847.1"/>
    </source>
</evidence>
<evidence type="ECO:0000256" key="1">
    <source>
        <dbReference type="ARBA" id="ARBA00022481"/>
    </source>
</evidence>
<reference evidence="5 6" key="1">
    <citation type="submission" date="2023-07" db="EMBL/GenBank/DDBJ databases">
        <title>Sorghum-associated microbial communities from plants grown in Nebraska, USA.</title>
        <authorList>
            <person name="Schachtman D."/>
        </authorList>
    </citation>
    <scope>NUCLEOTIDE SEQUENCE [LARGE SCALE GENOMIC DNA]</scope>
    <source>
        <strain evidence="5 6">DS1781</strain>
    </source>
</reference>
<name>A0ABU1NEG6_9BURK</name>